<evidence type="ECO:0000313" key="1">
    <source>
        <dbReference type="EMBL" id="JAD99248.1"/>
    </source>
</evidence>
<reference evidence="1" key="1">
    <citation type="submission" date="2014-09" db="EMBL/GenBank/DDBJ databases">
        <authorList>
            <person name="Magalhaes I.L.F."/>
            <person name="Oliveira U."/>
            <person name="Santos F.R."/>
            <person name="Vidigal T.H.D.A."/>
            <person name="Brescovit A.D."/>
            <person name="Santos A.J."/>
        </authorList>
    </citation>
    <scope>NUCLEOTIDE SEQUENCE</scope>
    <source>
        <tissue evidence="1">Shoot tissue taken approximately 20 cm above the soil surface</tissue>
    </source>
</reference>
<organism evidence="1">
    <name type="scientific">Arundo donax</name>
    <name type="common">Giant reed</name>
    <name type="synonym">Donax arundinaceus</name>
    <dbReference type="NCBI Taxonomy" id="35708"/>
    <lineage>
        <taxon>Eukaryota</taxon>
        <taxon>Viridiplantae</taxon>
        <taxon>Streptophyta</taxon>
        <taxon>Embryophyta</taxon>
        <taxon>Tracheophyta</taxon>
        <taxon>Spermatophyta</taxon>
        <taxon>Magnoliopsida</taxon>
        <taxon>Liliopsida</taxon>
        <taxon>Poales</taxon>
        <taxon>Poaceae</taxon>
        <taxon>PACMAD clade</taxon>
        <taxon>Arundinoideae</taxon>
        <taxon>Arundineae</taxon>
        <taxon>Arundo</taxon>
    </lineage>
</organism>
<dbReference type="EMBL" id="GBRH01198647">
    <property type="protein sequence ID" value="JAD99248.1"/>
    <property type="molecule type" value="Transcribed_RNA"/>
</dbReference>
<proteinExistence type="predicted"/>
<name>A0A0A9EJR9_ARUDO</name>
<sequence>MRCGWPLRPSLSVPEKLRDLKLGRQYEKVASYMSLVWDRNDRGPRPSPRRPCGGAAVPVALCKQPKV</sequence>
<protein>
    <submittedName>
        <fullName evidence="1">Uncharacterized protein</fullName>
    </submittedName>
</protein>
<dbReference type="AlphaFoldDB" id="A0A0A9EJR9"/>
<accession>A0A0A9EJR9</accession>
<reference evidence="1" key="2">
    <citation type="journal article" date="2015" name="Data Brief">
        <title>Shoot transcriptome of the giant reed, Arundo donax.</title>
        <authorList>
            <person name="Barrero R.A."/>
            <person name="Guerrero F.D."/>
            <person name="Moolhuijzen P."/>
            <person name="Goolsby J.A."/>
            <person name="Tidwell J."/>
            <person name="Bellgard S.E."/>
            <person name="Bellgard M.I."/>
        </authorList>
    </citation>
    <scope>NUCLEOTIDE SEQUENCE</scope>
    <source>
        <tissue evidence="1">Shoot tissue taken approximately 20 cm above the soil surface</tissue>
    </source>
</reference>